<dbReference type="CDD" id="cd16406">
    <property type="entry name" value="ParB_N_like"/>
    <property type="match status" value="1"/>
</dbReference>
<evidence type="ECO:0000256" key="2">
    <source>
        <dbReference type="SAM" id="MobiDB-lite"/>
    </source>
</evidence>
<dbReference type="SUPFAM" id="SSF110849">
    <property type="entry name" value="ParB/Sulfiredoxin"/>
    <property type="match status" value="1"/>
</dbReference>
<keyword evidence="5" id="KW-1185">Reference proteome</keyword>
<dbReference type="Pfam" id="PF02195">
    <property type="entry name" value="ParB_N"/>
    <property type="match status" value="1"/>
</dbReference>
<evidence type="ECO:0000259" key="3">
    <source>
        <dbReference type="SMART" id="SM00470"/>
    </source>
</evidence>
<dbReference type="PANTHER" id="PTHR33375:SF7">
    <property type="entry name" value="CHROMOSOME 2-PARTITIONING PROTEIN PARB-RELATED"/>
    <property type="match status" value="1"/>
</dbReference>
<dbReference type="SUPFAM" id="SSF109709">
    <property type="entry name" value="KorB DNA-binding domain-like"/>
    <property type="match status" value="1"/>
</dbReference>
<dbReference type="InterPro" id="IPR003115">
    <property type="entry name" value="ParB_N"/>
</dbReference>
<dbReference type="Gene3D" id="1.10.10.2830">
    <property type="match status" value="1"/>
</dbReference>
<keyword evidence="1" id="KW-0175">Coiled coil</keyword>
<feature type="coiled-coil region" evidence="1">
    <location>
        <begin position="307"/>
        <end position="334"/>
    </location>
</feature>
<dbReference type="Proteomes" id="UP001521209">
    <property type="component" value="Unassembled WGS sequence"/>
</dbReference>
<dbReference type="InterPro" id="IPR050336">
    <property type="entry name" value="Chromosome_partition/occlusion"/>
</dbReference>
<name>A0ABS9DYI4_9PROT</name>
<dbReference type="SMART" id="SM00470">
    <property type="entry name" value="ParB"/>
    <property type="match status" value="1"/>
</dbReference>
<accession>A0ABS9DYI4</accession>
<evidence type="ECO:0000313" key="5">
    <source>
        <dbReference type="Proteomes" id="UP001521209"/>
    </source>
</evidence>
<feature type="region of interest" description="Disordered" evidence="2">
    <location>
        <begin position="384"/>
        <end position="459"/>
    </location>
</feature>
<organism evidence="4 5">
    <name type="scientific">Acidiphilium iwatense</name>
    <dbReference type="NCBI Taxonomy" id="768198"/>
    <lineage>
        <taxon>Bacteria</taxon>
        <taxon>Pseudomonadati</taxon>
        <taxon>Pseudomonadota</taxon>
        <taxon>Alphaproteobacteria</taxon>
        <taxon>Acetobacterales</taxon>
        <taxon>Acidocellaceae</taxon>
        <taxon>Acidiphilium</taxon>
    </lineage>
</organism>
<comment type="caution">
    <text evidence="4">The sequence shown here is derived from an EMBL/GenBank/DDBJ whole genome shotgun (WGS) entry which is preliminary data.</text>
</comment>
<evidence type="ECO:0000256" key="1">
    <source>
        <dbReference type="SAM" id="Coils"/>
    </source>
</evidence>
<reference evidence="4 5" key="1">
    <citation type="submission" date="2022-01" db="EMBL/GenBank/DDBJ databases">
        <authorList>
            <person name="Won M."/>
            <person name="Kim S.-J."/>
            <person name="Kwon S.-W."/>
        </authorList>
    </citation>
    <scope>NUCLEOTIDE SEQUENCE [LARGE SCALE GENOMIC DNA]</scope>
    <source>
        <strain evidence="4 5">KCTC 23505</strain>
    </source>
</reference>
<gene>
    <name evidence="4" type="ORF">L2A60_14070</name>
</gene>
<protein>
    <submittedName>
        <fullName evidence="4">ParB/RepB/Spo0J family partition protein</fullName>
    </submittedName>
</protein>
<dbReference type="RefSeq" id="WP_235705085.1">
    <property type="nucleotide sequence ID" value="NZ_JAKGBZ010000031.1"/>
</dbReference>
<dbReference type="Gene3D" id="3.90.1530.30">
    <property type="match status" value="1"/>
</dbReference>
<sequence length="729" mass="79572">MAKTVQKITLSASRDIPFNQLVLSQANVRRIKAGVSIEELALDIARRSLLQSLTVRPVLDADGAETGMFEIPAGGRRFRALELLVKQKRLGRTAPIPCVVRTEGTAEEDSLAENVQRAPLHPLDQFRAFLTLREKGLSEEEIAAAFFVAVTVVKQRLRLAAVLPKLLDVYAEDGMTLDQLMAFTVSPDHERQEQVWEAIQRSYNKEPYQIRRLLTEGAVRSSDKRAQYAGAAYAAAGGAVMRDLFQPDEGGWLQDAGLLQRVACETLEHDATVIRAEGWKWVEVAIDFPYGHTYGLRLIAGEQPPLTEAEGAKIEALRAEAEQLEEAHANQDELPEAVERRLNEIETALIAIEARPVIYDAADIARAGAFVSIDGSGRLRVERGYVRAEDEPPVAEPELSDPDGDSFSSGDTRQEADDDEGAGSQHGPHSDAAHAAPRGDGATSQLEAPEEDEGIRPIPDRLLTELTAYRTLALRDVLGADPATAFLALLHVLCLKLFYRYGSDSCLEIEPKSVMFGNHAPGLTDTPLAARVDARHRSWAEQLPEDAGTLWDALLAFDTDSREALFAHCVSLTINAVNEAWSRRPKAIAHADRLADAVSLDMVATGGWEPTVDNFLGRVTKARILEAVREVRGDALAQSIDHLKKGEMAVRAEELLAGTGWLPEPLRAPGWQMPAMIVEQITETTEVIATTTMAVEPSSVGDMETSVDPVEIGSDTVMIPADDHVIAAE</sequence>
<evidence type="ECO:0000313" key="4">
    <source>
        <dbReference type="EMBL" id="MCF3947805.1"/>
    </source>
</evidence>
<dbReference type="PANTHER" id="PTHR33375">
    <property type="entry name" value="CHROMOSOME-PARTITIONING PROTEIN PARB-RELATED"/>
    <property type="match status" value="1"/>
</dbReference>
<dbReference type="EMBL" id="JAKGBZ010000031">
    <property type="protein sequence ID" value="MCF3947805.1"/>
    <property type="molecule type" value="Genomic_DNA"/>
</dbReference>
<dbReference type="InterPro" id="IPR036086">
    <property type="entry name" value="ParB/Sulfiredoxin_sf"/>
</dbReference>
<feature type="domain" description="ParB-like N-terminal" evidence="3">
    <location>
        <begin position="14"/>
        <end position="115"/>
    </location>
</feature>
<proteinExistence type="predicted"/>